<reference evidence="3 4" key="1">
    <citation type="submission" date="2024-03" db="EMBL/GenBank/DDBJ databases">
        <title>Aquirufa genome sequencing.</title>
        <authorList>
            <person name="Pitt A."/>
            <person name="Hahn M.W."/>
        </authorList>
    </citation>
    <scope>NUCLEOTIDE SEQUENCE [LARGE SCALE GENOMIC DNA]</scope>
    <source>
        <strain evidence="3 4">OSTEICH-129V</strain>
    </source>
</reference>
<dbReference type="Gene3D" id="2.120.10.30">
    <property type="entry name" value="TolB, C-terminal domain"/>
    <property type="match status" value="1"/>
</dbReference>
<dbReference type="InterPro" id="IPR011042">
    <property type="entry name" value="6-blade_b-propeller_TolB-like"/>
</dbReference>
<dbReference type="Pfam" id="PF13585">
    <property type="entry name" value="CHU_C"/>
    <property type="match status" value="1"/>
</dbReference>
<evidence type="ECO:0000313" key="3">
    <source>
        <dbReference type="EMBL" id="MFD3393123.1"/>
    </source>
</evidence>
<accession>A0ABW6DCE2</accession>
<feature type="signal peptide" evidence="1">
    <location>
        <begin position="1"/>
        <end position="20"/>
    </location>
</feature>
<dbReference type="InterPro" id="IPR013783">
    <property type="entry name" value="Ig-like_fold"/>
</dbReference>
<dbReference type="InterPro" id="IPR000601">
    <property type="entry name" value="PKD_dom"/>
</dbReference>
<dbReference type="SUPFAM" id="SSF50969">
    <property type="entry name" value="YVTN repeat-like/Quinoprotein amine dehydrogenase"/>
    <property type="match status" value="1"/>
</dbReference>
<keyword evidence="1" id="KW-0732">Signal</keyword>
<evidence type="ECO:0000256" key="1">
    <source>
        <dbReference type="SAM" id="SignalP"/>
    </source>
</evidence>
<evidence type="ECO:0000259" key="2">
    <source>
        <dbReference type="PROSITE" id="PS50093"/>
    </source>
</evidence>
<dbReference type="InterPro" id="IPR011044">
    <property type="entry name" value="Quino_amine_DH_bsu"/>
</dbReference>
<dbReference type="InterPro" id="IPR035986">
    <property type="entry name" value="PKD_dom_sf"/>
</dbReference>
<sequence>MNRLYLFLVLCLVSYSSAFGQIQCRNTCLKTCQDCEGKKEGLETVCDVEGIYPTGTVFEWDMGDGARYSTPTAVHTYAGPGVRTVRVNIRPTVGSPIPFTKQVYITQMPRTFLGDDNCKDTLELCSGTTVINAFKNLPRSSFPNPANLSVTWFPNGETTDQLTVDKEGCYSVKIKDNVSGCYSEARLRVMYCQTNNGASSGSGSLFWSMGNGNKVQFTSGTPTTSPDPGFSSPAGSSSFIFPPIKAANTTLGGIYTNGDRVKTFTGNVIANLGGDVNLSQATAILPKQSCSGCDSEYYIFGMKQVGGKNQLFYSVFDISANGGNGAVVTPFTSASIATPISSFASTDKLVITQSGTSEYWINAFEEGTKNIYRYKLDSLGLSKPTRVNLDFSVSFSSNSSFSFSPNNQRLAMANDSLGMSQILIMSVDTLTGNFNTRTVNRIQLTGLTSRIYGVAFSPDGRVLYVTTRGNGTTIKSQVLQFDLTAANVAATKFVVYETTDLLGDLKLDPDNSARLYITIENTTNLAFIRRPNVLFTSLAIPGPTSNFDITTFTGAGNLGRGMTSVRFGSNSNGGGIQQSCSGTTFTYRLPEPPKCKDKDKEIIGANWSIYVGNAYSGRTSPNLIYDPILGVIKQDPTLVREAYFSNRKSINYSYPDKSPNPKKYIIVVEVLTRCGSYFLDAEEFDIRNLKPFSLRSRVDKLYMTTIATPNCVQRNITFPDPTLDKIPGLSGLRYDWSTGAKSPTITVNTAGTYAVKISDDATGCDVTGDIDLRYYTENDFIPKVDSSICMDNPSRLLELRPIANPASLEFLWTEQGFPKGTNPFLNVTYATKYNMRVRDEYGCIYNRVYEVVDRCLPVVLAPNIFTPNGDNVNDRFVPQPLSIARTKITGVKIFNRWGELLFEGDNSRPDEQWDGKYKGKLVPQDTYVYVIEYVSTPANFPNLGTQTLKGGVLVAY</sequence>
<gene>
    <name evidence="3" type="ORF">U0R10_00675</name>
</gene>
<protein>
    <submittedName>
        <fullName evidence="3">Gliding motility-associated C-terminal domain-containing protein</fullName>
    </submittedName>
</protein>
<dbReference type="Proteomes" id="UP001598138">
    <property type="component" value="Unassembled WGS sequence"/>
</dbReference>
<feature type="domain" description="PKD" evidence="2">
    <location>
        <begin position="53"/>
        <end position="106"/>
    </location>
</feature>
<proteinExistence type="predicted"/>
<dbReference type="InterPro" id="IPR026341">
    <property type="entry name" value="T9SS_type_B"/>
</dbReference>
<feature type="chain" id="PRO_5046519892" evidence="1">
    <location>
        <begin position="21"/>
        <end position="956"/>
    </location>
</feature>
<dbReference type="NCBIfam" id="TIGR04131">
    <property type="entry name" value="Bac_Flav_CTERM"/>
    <property type="match status" value="1"/>
</dbReference>
<comment type="caution">
    <text evidence="3">The sequence shown here is derived from an EMBL/GenBank/DDBJ whole genome shotgun (WGS) entry which is preliminary data.</text>
</comment>
<dbReference type="RefSeq" id="WP_377981752.1">
    <property type="nucleotide sequence ID" value="NZ_JBBKXZ010000001.1"/>
</dbReference>
<dbReference type="Gene3D" id="2.60.40.10">
    <property type="entry name" value="Immunoglobulins"/>
    <property type="match status" value="1"/>
</dbReference>
<keyword evidence="4" id="KW-1185">Reference proteome</keyword>
<dbReference type="SUPFAM" id="SSF49299">
    <property type="entry name" value="PKD domain"/>
    <property type="match status" value="1"/>
</dbReference>
<name>A0ABW6DCE2_9BACT</name>
<organism evidence="3 4">
    <name type="scientific">Aquirufa avitistagni</name>
    <dbReference type="NCBI Taxonomy" id="3104728"/>
    <lineage>
        <taxon>Bacteria</taxon>
        <taxon>Pseudomonadati</taxon>
        <taxon>Bacteroidota</taxon>
        <taxon>Cytophagia</taxon>
        <taxon>Cytophagales</taxon>
        <taxon>Flectobacillaceae</taxon>
        <taxon>Aquirufa</taxon>
    </lineage>
</organism>
<evidence type="ECO:0000313" key="4">
    <source>
        <dbReference type="Proteomes" id="UP001598138"/>
    </source>
</evidence>
<dbReference type="PROSITE" id="PS50093">
    <property type="entry name" value="PKD"/>
    <property type="match status" value="1"/>
</dbReference>
<dbReference type="EMBL" id="JBBKXZ010000001">
    <property type="protein sequence ID" value="MFD3393123.1"/>
    <property type="molecule type" value="Genomic_DNA"/>
</dbReference>